<evidence type="ECO:0000313" key="2">
    <source>
        <dbReference type="Proteomes" id="UP000515152"/>
    </source>
</evidence>
<dbReference type="GeneID" id="122133826"/>
<feature type="region of interest" description="Disordered" evidence="1">
    <location>
        <begin position="19"/>
        <end position="53"/>
    </location>
</feature>
<dbReference type="RefSeq" id="XP_042566682.1">
    <property type="nucleotide sequence ID" value="XM_042710748.1"/>
</dbReference>
<sequence length="240" mass="27239">MPFTNVLCCCFRSSENTLQPNEEVSNERQPLLQGQPQSARQSRPAHNDASQRSGRFIARHVGIPELDQRFEDVAEMFNLQQGHHEAMRECLSTLRDRYHCSHGDGLSECLKRIKEEHGTHQITFHMKGYDFSLAVVPNDEVPTKLCSSQDRIRGLCQACKAIVAAGTKLQEMIGWLTKAEERLANQVLEVAPAYQEQRRLEDNLRENLQECHRARELSSAYREEAGKLLNEAALLSGVNP</sequence>
<proteinExistence type="predicted"/>
<organism evidence="2 3">
    <name type="scientific">Clupea harengus</name>
    <name type="common">Atlantic herring</name>
    <dbReference type="NCBI Taxonomy" id="7950"/>
    <lineage>
        <taxon>Eukaryota</taxon>
        <taxon>Metazoa</taxon>
        <taxon>Chordata</taxon>
        <taxon>Craniata</taxon>
        <taxon>Vertebrata</taxon>
        <taxon>Euteleostomi</taxon>
        <taxon>Actinopterygii</taxon>
        <taxon>Neopterygii</taxon>
        <taxon>Teleostei</taxon>
        <taxon>Clupei</taxon>
        <taxon>Clupeiformes</taxon>
        <taxon>Clupeoidei</taxon>
        <taxon>Clupeidae</taxon>
        <taxon>Clupea</taxon>
    </lineage>
</organism>
<accession>A0A8M1KS26</accession>
<name>A0A8M1KS26_CLUHA</name>
<gene>
    <name evidence="3" type="primary">si:ch73-345f18.3</name>
</gene>
<dbReference type="OrthoDB" id="9890799at2759"/>
<evidence type="ECO:0000313" key="3">
    <source>
        <dbReference type="RefSeq" id="XP_042566682.1"/>
    </source>
</evidence>
<dbReference type="Proteomes" id="UP000515152">
    <property type="component" value="Chromosome 19"/>
</dbReference>
<dbReference type="AlphaFoldDB" id="A0A8M1KS26"/>
<keyword evidence="2" id="KW-1185">Reference proteome</keyword>
<evidence type="ECO:0000256" key="1">
    <source>
        <dbReference type="SAM" id="MobiDB-lite"/>
    </source>
</evidence>
<feature type="compositionally biased region" description="Polar residues" evidence="1">
    <location>
        <begin position="32"/>
        <end position="41"/>
    </location>
</feature>
<reference evidence="3" key="1">
    <citation type="submission" date="2025-08" db="UniProtKB">
        <authorList>
            <consortium name="RefSeq"/>
        </authorList>
    </citation>
    <scope>IDENTIFICATION</scope>
</reference>
<dbReference type="KEGG" id="char:122133826"/>
<protein>
    <submittedName>
        <fullName evidence="3">Uncharacterized protein si:ch73-345f18.3 isoform X1</fullName>
    </submittedName>
</protein>